<dbReference type="EMBL" id="JADYXP020000024">
    <property type="protein sequence ID" value="KAL0101114.1"/>
    <property type="molecule type" value="Genomic_DNA"/>
</dbReference>
<comment type="caution">
    <text evidence="2">The sequence shown here is derived from an EMBL/GenBank/DDBJ whole genome shotgun (WGS) entry which is preliminary data.</text>
</comment>
<evidence type="ECO:0000313" key="3">
    <source>
        <dbReference type="Proteomes" id="UP001430953"/>
    </source>
</evidence>
<reference evidence="2 3" key="1">
    <citation type="submission" date="2023-03" db="EMBL/GenBank/DDBJ databases">
        <title>High recombination rates correlate with genetic variation in Cardiocondyla obscurior ants.</title>
        <authorList>
            <person name="Errbii M."/>
        </authorList>
    </citation>
    <scope>NUCLEOTIDE SEQUENCE [LARGE SCALE GENOMIC DNA]</scope>
    <source>
        <strain evidence="2">Alpha-2009</strain>
        <tissue evidence="2">Whole body</tissue>
    </source>
</reference>
<dbReference type="AlphaFoldDB" id="A0AAW2EFP6"/>
<gene>
    <name evidence="2" type="ORF">PUN28_018753</name>
</gene>
<feature type="compositionally biased region" description="Basic and acidic residues" evidence="1">
    <location>
        <begin position="47"/>
        <end position="67"/>
    </location>
</feature>
<proteinExistence type="predicted"/>
<feature type="compositionally biased region" description="Basic and acidic residues" evidence="1">
    <location>
        <begin position="1"/>
        <end position="20"/>
    </location>
</feature>
<organism evidence="2 3">
    <name type="scientific">Cardiocondyla obscurior</name>
    <dbReference type="NCBI Taxonomy" id="286306"/>
    <lineage>
        <taxon>Eukaryota</taxon>
        <taxon>Metazoa</taxon>
        <taxon>Ecdysozoa</taxon>
        <taxon>Arthropoda</taxon>
        <taxon>Hexapoda</taxon>
        <taxon>Insecta</taxon>
        <taxon>Pterygota</taxon>
        <taxon>Neoptera</taxon>
        <taxon>Endopterygota</taxon>
        <taxon>Hymenoptera</taxon>
        <taxon>Apocrita</taxon>
        <taxon>Aculeata</taxon>
        <taxon>Formicoidea</taxon>
        <taxon>Formicidae</taxon>
        <taxon>Myrmicinae</taxon>
        <taxon>Cardiocondyla</taxon>
    </lineage>
</organism>
<feature type="compositionally biased region" description="Pro residues" evidence="1">
    <location>
        <begin position="71"/>
        <end position="83"/>
    </location>
</feature>
<accession>A0AAW2EFP6</accession>
<keyword evidence="3" id="KW-1185">Reference proteome</keyword>
<evidence type="ECO:0000313" key="2">
    <source>
        <dbReference type="EMBL" id="KAL0101114.1"/>
    </source>
</evidence>
<sequence>MSNEKAREKESVRERENVRKKNERKRERKKEKKKERPRALRTSGGRVRAEKTGVRNEEQHEPVEKRILSTPCPPLAPSSPPSKPDFKAACRNCSDV</sequence>
<feature type="compositionally biased region" description="Basic residues" evidence="1">
    <location>
        <begin position="21"/>
        <end position="36"/>
    </location>
</feature>
<name>A0AAW2EFP6_9HYME</name>
<evidence type="ECO:0000256" key="1">
    <source>
        <dbReference type="SAM" id="MobiDB-lite"/>
    </source>
</evidence>
<feature type="region of interest" description="Disordered" evidence="1">
    <location>
        <begin position="1"/>
        <end position="96"/>
    </location>
</feature>
<protein>
    <submittedName>
        <fullName evidence="2">Uncharacterized protein</fullName>
    </submittedName>
</protein>
<dbReference type="Proteomes" id="UP001430953">
    <property type="component" value="Unassembled WGS sequence"/>
</dbReference>